<evidence type="ECO:0000313" key="7">
    <source>
        <dbReference type="Proteomes" id="UP000252585"/>
    </source>
</evidence>
<dbReference type="GO" id="GO:0009424">
    <property type="term" value="C:bacterial-type flagellum hook"/>
    <property type="evidence" value="ECO:0007669"/>
    <property type="project" value="InterPro"/>
</dbReference>
<dbReference type="InterPro" id="IPR001492">
    <property type="entry name" value="Flagellin"/>
</dbReference>
<keyword evidence="7" id="KW-1185">Reference proteome</keyword>
<keyword evidence="6" id="KW-0282">Flagellum</keyword>
<dbReference type="GO" id="GO:0071973">
    <property type="term" value="P:bacterial-type flagellum-dependent cell motility"/>
    <property type="evidence" value="ECO:0007669"/>
    <property type="project" value="InterPro"/>
</dbReference>
<dbReference type="Proteomes" id="UP000252585">
    <property type="component" value="Unassembled WGS sequence"/>
</dbReference>
<evidence type="ECO:0000259" key="5">
    <source>
        <dbReference type="Pfam" id="PF00700"/>
    </source>
</evidence>
<organism evidence="6 7">
    <name type="scientific">Saliterribacillus persicus</name>
    <dbReference type="NCBI Taxonomy" id="930114"/>
    <lineage>
        <taxon>Bacteria</taxon>
        <taxon>Bacillati</taxon>
        <taxon>Bacillota</taxon>
        <taxon>Bacilli</taxon>
        <taxon>Bacillales</taxon>
        <taxon>Bacillaceae</taxon>
        <taxon>Saliterribacillus</taxon>
    </lineage>
</organism>
<dbReference type="PANTHER" id="PTHR42792:SF1">
    <property type="entry name" value="FLAGELLAR HOOK-ASSOCIATED PROTEIN 3"/>
    <property type="match status" value="1"/>
</dbReference>
<feature type="domain" description="Flagellin N-terminal" evidence="4">
    <location>
        <begin position="7"/>
        <end position="140"/>
    </location>
</feature>
<accession>A0A368Y7D8</accession>
<name>A0A368Y7D8_9BACI</name>
<dbReference type="AlphaFoldDB" id="A0A368Y7D8"/>
<dbReference type="Pfam" id="PF00669">
    <property type="entry name" value="Flagellin_N"/>
    <property type="match status" value="1"/>
</dbReference>
<keyword evidence="6" id="KW-0969">Cilium</keyword>
<evidence type="ECO:0000313" key="6">
    <source>
        <dbReference type="EMBL" id="RCW74727.1"/>
    </source>
</evidence>
<dbReference type="OrthoDB" id="9758307at2"/>
<dbReference type="Pfam" id="PF00700">
    <property type="entry name" value="Flagellin_C"/>
    <property type="match status" value="1"/>
</dbReference>
<dbReference type="SUPFAM" id="SSF64518">
    <property type="entry name" value="Phase 1 flagellin"/>
    <property type="match status" value="1"/>
</dbReference>
<dbReference type="PANTHER" id="PTHR42792">
    <property type="entry name" value="FLAGELLIN"/>
    <property type="match status" value="1"/>
</dbReference>
<protein>
    <submittedName>
        <fullName evidence="6">Flagellar hook-associated protein 3 FlgL</fullName>
    </submittedName>
</protein>
<dbReference type="EMBL" id="QPJJ01000003">
    <property type="protein sequence ID" value="RCW74727.1"/>
    <property type="molecule type" value="Genomic_DNA"/>
</dbReference>
<dbReference type="GO" id="GO:0005198">
    <property type="term" value="F:structural molecule activity"/>
    <property type="evidence" value="ECO:0007669"/>
    <property type="project" value="InterPro"/>
</dbReference>
<dbReference type="RefSeq" id="WP_114351849.1">
    <property type="nucleotide sequence ID" value="NZ_QPJJ01000003.1"/>
</dbReference>
<keyword evidence="3" id="KW-0975">Bacterial flagellum</keyword>
<proteinExistence type="inferred from homology"/>
<comment type="caution">
    <text evidence="6">The sequence shown here is derived from an EMBL/GenBank/DDBJ whole genome shotgun (WGS) entry which is preliminary data.</text>
</comment>
<dbReference type="InterPro" id="IPR013384">
    <property type="entry name" value="Flagell_FlgL"/>
</dbReference>
<evidence type="ECO:0000256" key="2">
    <source>
        <dbReference type="ARBA" id="ARBA00005709"/>
    </source>
</evidence>
<dbReference type="Gene3D" id="1.20.1330.10">
    <property type="entry name" value="f41 fragment of flagellin, N-terminal domain"/>
    <property type="match status" value="1"/>
</dbReference>
<evidence type="ECO:0000259" key="4">
    <source>
        <dbReference type="Pfam" id="PF00669"/>
    </source>
</evidence>
<feature type="domain" description="Flagellin C-terminal" evidence="5">
    <location>
        <begin position="221"/>
        <end position="302"/>
    </location>
</feature>
<comment type="subcellular location">
    <subcellularLocation>
        <location evidence="1">Bacterial flagellum</location>
    </subcellularLocation>
</comment>
<sequence length="304" mass="33366">MRVTQGMLTNNMLRNLSNSYGSLGKYMEQLSTGKKINRPSDDPVIAMKGMNYRTQVKNVEQYQRNIGEVHNWMDNTDSALDKVQKGLSRLRDLAVQGSNGTYEDGQRGSIASEVDQLKQHLVEIANTKVNNKYIFNGTGTTGTIDGAGDEQPPVTLDADGNVVTVPTNNGAVNIEVSNGSKIQANIDPTNLFSEDLFKDMEDFAAALRNGADTDALGAFIGTIDGHIDNNVNERADLGARQNRIELIENRVLEQEVTAKNMMSNNEDADMEKVIMNLTSQESVHRAALSSGSRVIQPTLLDFLR</sequence>
<dbReference type="NCBIfam" id="TIGR02550">
    <property type="entry name" value="flagell_flgL"/>
    <property type="match status" value="1"/>
</dbReference>
<dbReference type="InterPro" id="IPR001029">
    <property type="entry name" value="Flagellin_N"/>
</dbReference>
<gene>
    <name evidence="6" type="ORF">DFR57_10323</name>
</gene>
<keyword evidence="6" id="KW-0966">Cell projection</keyword>
<evidence type="ECO:0000256" key="3">
    <source>
        <dbReference type="ARBA" id="ARBA00023143"/>
    </source>
</evidence>
<reference evidence="6 7" key="1">
    <citation type="submission" date="2018-07" db="EMBL/GenBank/DDBJ databases">
        <title>Genomic Encyclopedia of Type Strains, Phase IV (KMG-IV): sequencing the most valuable type-strain genomes for metagenomic binning, comparative biology and taxonomic classification.</title>
        <authorList>
            <person name="Goeker M."/>
        </authorList>
    </citation>
    <scope>NUCLEOTIDE SEQUENCE [LARGE SCALE GENOMIC DNA]</scope>
    <source>
        <strain evidence="6 7">DSM 27696</strain>
    </source>
</reference>
<comment type="similarity">
    <text evidence="2">Belongs to the bacterial flagellin family.</text>
</comment>
<evidence type="ECO:0000256" key="1">
    <source>
        <dbReference type="ARBA" id="ARBA00004365"/>
    </source>
</evidence>
<dbReference type="InterPro" id="IPR046358">
    <property type="entry name" value="Flagellin_C"/>
</dbReference>